<dbReference type="KEGG" id="fcy:FRACYDRAFT_239863"/>
<evidence type="ECO:0000259" key="3">
    <source>
        <dbReference type="PROSITE" id="PS51352"/>
    </source>
</evidence>
<proteinExistence type="predicted"/>
<dbReference type="InterPro" id="IPR036249">
    <property type="entry name" value="Thioredoxin-like_sf"/>
</dbReference>
<feature type="chain" id="PRO_5009192881" description="Thioredoxin domain-containing protein" evidence="2">
    <location>
        <begin position="33"/>
        <end position="253"/>
    </location>
</feature>
<organism evidence="4 5">
    <name type="scientific">Fragilariopsis cylindrus CCMP1102</name>
    <dbReference type="NCBI Taxonomy" id="635003"/>
    <lineage>
        <taxon>Eukaryota</taxon>
        <taxon>Sar</taxon>
        <taxon>Stramenopiles</taxon>
        <taxon>Ochrophyta</taxon>
        <taxon>Bacillariophyta</taxon>
        <taxon>Bacillariophyceae</taxon>
        <taxon>Bacillariophycidae</taxon>
        <taxon>Bacillariales</taxon>
        <taxon>Bacillariaceae</taxon>
        <taxon>Fragilariopsis</taxon>
    </lineage>
</organism>
<dbReference type="Gene3D" id="3.40.30.10">
    <property type="entry name" value="Glutaredoxin"/>
    <property type="match status" value="1"/>
</dbReference>
<dbReference type="PROSITE" id="PS51352">
    <property type="entry name" value="THIOREDOXIN_2"/>
    <property type="match status" value="1"/>
</dbReference>
<evidence type="ECO:0000313" key="4">
    <source>
        <dbReference type="EMBL" id="OEU15187.1"/>
    </source>
</evidence>
<evidence type="ECO:0000256" key="1">
    <source>
        <dbReference type="SAM" id="MobiDB-lite"/>
    </source>
</evidence>
<name>A0A1E7FAK9_9STRA</name>
<feature type="domain" description="Thioredoxin" evidence="3">
    <location>
        <begin position="64"/>
        <end position="238"/>
    </location>
</feature>
<keyword evidence="2" id="KW-0732">Signal</keyword>
<dbReference type="SUPFAM" id="SSF52833">
    <property type="entry name" value="Thioredoxin-like"/>
    <property type="match status" value="1"/>
</dbReference>
<dbReference type="InterPro" id="IPR012336">
    <property type="entry name" value="Thioredoxin-like_fold"/>
</dbReference>
<dbReference type="Pfam" id="PF13905">
    <property type="entry name" value="Thioredoxin_8"/>
    <property type="match status" value="1"/>
</dbReference>
<dbReference type="OrthoDB" id="10590033at2759"/>
<accession>A0A1E7FAK9</accession>
<feature type="signal peptide" evidence="2">
    <location>
        <begin position="1"/>
        <end position="32"/>
    </location>
</feature>
<dbReference type="EMBL" id="KV784359">
    <property type="protein sequence ID" value="OEU15187.1"/>
    <property type="molecule type" value="Genomic_DNA"/>
</dbReference>
<protein>
    <recommendedName>
        <fullName evidence="3">Thioredoxin domain-containing protein</fullName>
    </recommendedName>
</protein>
<gene>
    <name evidence="4" type="ORF">FRACYDRAFT_239863</name>
</gene>
<sequence>MTRTTTSNNQKRRVAFLFYAFLAVLQQQQSHSVVTVAAFGSSSFVQNHGSSRSMDIISRNAALVDTNDSNPAGNVKKGIKSRVNKFLRSKQIKNKKQSVVQEVKDIDSIRNLLGQGREEDTYTAVIFHAPFCKACKASLPLFEELAKQYSNNSNSNNSNNNIGNQKKNEEEQKQIIPNVKFLSVPVTQDNSKQLQEDFSVTRFPLAHIYDPQRGLIDERPLLKKMFSKFEERLESVVVKAAPPLSMSTTNDVQ</sequence>
<feature type="region of interest" description="Disordered" evidence="1">
    <location>
        <begin position="150"/>
        <end position="170"/>
    </location>
</feature>
<dbReference type="Proteomes" id="UP000095751">
    <property type="component" value="Unassembled WGS sequence"/>
</dbReference>
<reference evidence="4 5" key="1">
    <citation type="submission" date="2016-09" db="EMBL/GenBank/DDBJ databases">
        <title>Extensive genetic diversity and differential bi-allelic expression allows diatom success in the polar Southern Ocean.</title>
        <authorList>
            <consortium name="DOE Joint Genome Institute"/>
            <person name="Mock T."/>
            <person name="Otillar R.P."/>
            <person name="Strauss J."/>
            <person name="Dupont C."/>
            <person name="Frickenhaus S."/>
            <person name="Maumus F."/>
            <person name="Mcmullan M."/>
            <person name="Sanges R."/>
            <person name="Schmutz J."/>
            <person name="Toseland A."/>
            <person name="Valas R."/>
            <person name="Veluchamy A."/>
            <person name="Ward B.J."/>
            <person name="Allen A."/>
            <person name="Barry K."/>
            <person name="Falciatore A."/>
            <person name="Ferrante M."/>
            <person name="Fortunato A.E."/>
            <person name="Gloeckner G."/>
            <person name="Gruber A."/>
            <person name="Hipkin R."/>
            <person name="Janech M."/>
            <person name="Kroth P."/>
            <person name="Leese F."/>
            <person name="Lindquist E."/>
            <person name="Lyon B.R."/>
            <person name="Martin J."/>
            <person name="Mayer C."/>
            <person name="Parker M."/>
            <person name="Quesneville H."/>
            <person name="Raymond J."/>
            <person name="Uhlig C."/>
            <person name="Valentin K.U."/>
            <person name="Worden A.Z."/>
            <person name="Armbrust E.V."/>
            <person name="Bowler C."/>
            <person name="Green B."/>
            <person name="Moulton V."/>
            <person name="Van Oosterhout C."/>
            <person name="Grigoriev I."/>
        </authorList>
    </citation>
    <scope>NUCLEOTIDE SEQUENCE [LARGE SCALE GENOMIC DNA]</scope>
    <source>
        <strain evidence="4 5">CCMP1102</strain>
    </source>
</reference>
<evidence type="ECO:0000256" key="2">
    <source>
        <dbReference type="SAM" id="SignalP"/>
    </source>
</evidence>
<dbReference type="InterPro" id="IPR013766">
    <property type="entry name" value="Thioredoxin_domain"/>
</dbReference>
<dbReference type="InParanoid" id="A0A1E7FAK9"/>
<keyword evidence="5" id="KW-1185">Reference proteome</keyword>
<dbReference type="CDD" id="cd02961">
    <property type="entry name" value="PDI_a_family"/>
    <property type="match status" value="1"/>
</dbReference>
<evidence type="ECO:0000313" key="5">
    <source>
        <dbReference type="Proteomes" id="UP000095751"/>
    </source>
</evidence>
<feature type="compositionally biased region" description="Low complexity" evidence="1">
    <location>
        <begin position="151"/>
        <end position="165"/>
    </location>
</feature>
<dbReference type="AlphaFoldDB" id="A0A1E7FAK9"/>